<keyword evidence="3" id="KW-0805">Transcription regulation</keyword>
<dbReference type="InterPro" id="IPR052360">
    <property type="entry name" value="Transcr_Regulatory_Proteins"/>
</dbReference>
<evidence type="ECO:0000313" key="8">
    <source>
        <dbReference type="Proteomes" id="UP000541154"/>
    </source>
</evidence>
<keyword evidence="5" id="KW-0804">Transcription</keyword>
<evidence type="ECO:0008006" key="9">
    <source>
        <dbReference type="Google" id="ProtNLM"/>
    </source>
</evidence>
<evidence type="ECO:0000256" key="5">
    <source>
        <dbReference type="ARBA" id="ARBA00023163"/>
    </source>
</evidence>
<organism evidence="7 8">
    <name type="scientific">Petromyces alliaceus</name>
    <name type="common">Aspergillus alliaceus</name>
    <dbReference type="NCBI Taxonomy" id="209559"/>
    <lineage>
        <taxon>Eukaryota</taxon>
        <taxon>Fungi</taxon>
        <taxon>Dikarya</taxon>
        <taxon>Ascomycota</taxon>
        <taxon>Pezizomycotina</taxon>
        <taxon>Eurotiomycetes</taxon>
        <taxon>Eurotiomycetidae</taxon>
        <taxon>Eurotiales</taxon>
        <taxon>Aspergillaceae</taxon>
        <taxon>Aspergillus</taxon>
        <taxon>Aspergillus subgen. Circumdati</taxon>
    </lineage>
</organism>
<dbReference type="PANTHER" id="PTHR36206:SF12">
    <property type="entry name" value="ASPERCRYPTIN BIOSYNTHESIS CLUSTER-SPECIFIC TRANSCRIPTION REGULATOR ATNN-RELATED"/>
    <property type="match status" value="1"/>
</dbReference>
<dbReference type="GO" id="GO:0003677">
    <property type="term" value="F:DNA binding"/>
    <property type="evidence" value="ECO:0007669"/>
    <property type="project" value="UniProtKB-KW"/>
</dbReference>
<proteinExistence type="predicted"/>
<dbReference type="AlphaFoldDB" id="A0A8H6EBG6"/>
<name>A0A8H6EBG6_PETAA</name>
<dbReference type="Pfam" id="PF11951">
    <property type="entry name" value="Fungal_trans_2"/>
    <property type="match status" value="1"/>
</dbReference>
<keyword evidence="8" id="KW-1185">Reference proteome</keyword>
<evidence type="ECO:0000256" key="6">
    <source>
        <dbReference type="ARBA" id="ARBA00023242"/>
    </source>
</evidence>
<dbReference type="Proteomes" id="UP000541154">
    <property type="component" value="Unassembled WGS sequence"/>
</dbReference>
<comment type="caution">
    <text evidence="7">The sequence shown here is derived from an EMBL/GenBank/DDBJ whole genome shotgun (WGS) entry which is preliminary data.</text>
</comment>
<evidence type="ECO:0000256" key="3">
    <source>
        <dbReference type="ARBA" id="ARBA00023015"/>
    </source>
</evidence>
<dbReference type="PANTHER" id="PTHR36206">
    <property type="entry name" value="ASPERCRYPTIN BIOSYNTHESIS CLUSTER-SPECIFIC TRANSCRIPTION REGULATOR ATNN-RELATED"/>
    <property type="match status" value="1"/>
</dbReference>
<gene>
    <name evidence="7" type="ORF">ETB97_011452</name>
</gene>
<keyword evidence="4" id="KW-0238">DNA-binding</keyword>
<evidence type="ECO:0000256" key="4">
    <source>
        <dbReference type="ARBA" id="ARBA00023125"/>
    </source>
</evidence>
<protein>
    <recommendedName>
        <fullName evidence="9">C6 zinc finger domain protein</fullName>
    </recommendedName>
</protein>
<dbReference type="InterPro" id="IPR021858">
    <property type="entry name" value="Fun_TF"/>
</dbReference>
<accession>A0A8H6EBG6</accession>
<evidence type="ECO:0000313" key="7">
    <source>
        <dbReference type="EMBL" id="KAF5866567.1"/>
    </source>
</evidence>
<keyword evidence="6" id="KW-0539">Nucleus</keyword>
<dbReference type="GO" id="GO:0046872">
    <property type="term" value="F:metal ion binding"/>
    <property type="evidence" value="ECO:0007669"/>
    <property type="project" value="UniProtKB-KW"/>
</dbReference>
<reference evidence="7 8" key="1">
    <citation type="submission" date="2019-04" db="EMBL/GenBank/DDBJ databases">
        <title>Aspergillus burnettii sp. nov., novel species from soil in southeast Queensland.</title>
        <authorList>
            <person name="Gilchrist C.L.M."/>
            <person name="Pitt J.I."/>
            <person name="Lange L."/>
            <person name="Lacey H.J."/>
            <person name="Vuong D."/>
            <person name="Midgley D.J."/>
            <person name="Greenfield P."/>
            <person name="Bradbury M."/>
            <person name="Lacey E."/>
            <person name="Busk P.K."/>
            <person name="Pilgaard B."/>
            <person name="Chooi Y.H."/>
            <person name="Piggott A.M."/>
        </authorList>
    </citation>
    <scope>NUCLEOTIDE SEQUENCE [LARGE SCALE GENOMIC DNA]</scope>
    <source>
        <strain evidence="7 8">FRR 5400</strain>
    </source>
</reference>
<sequence>MPMVVGYFHSEAWEKIVLQLGQTEPAVCHAIAALGALHEFTEDNGMPNRELERKSCHRYSALDQYNRAISALYQRLGSNDPHFRLVTLACCIVFIFFEFLQENYGAALTHLDNGLRILANPRGTTARSSIPRSLYDQDASSLPEDALVRALARLDVQAAHFDSSSNPSLWPAEVHISEIQSKHLELNNIHDAKEKLDPIINNIFRFRTKCDIILRDPSGDHFDLHVEYQNMRLNLSDHMAAFDRFTARFCPRTVKEHRGIDLIRLHHLIMTLLLDTMLSLSEMVYDKYLPQMTKCVYMCERIINNLQAEYGNRPPTVLMDMGVILILSWLAIKCRDFKIRYRALDLLRTWPHREGPNLSTDFFCSCREAIEIEREGIDRAGLLPEASRVRGISTRKLEGRNAILHYTMSDPEKQRLEIRERFFVMDPGPVAKET</sequence>
<dbReference type="EMBL" id="SPNV01000007">
    <property type="protein sequence ID" value="KAF5866567.1"/>
    <property type="molecule type" value="Genomic_DNA"/>
</dbReference>
<evidence type="ECO:0000256" key="1">
    <source>
        <dbReference type="ARBA" id="ARBA00022723"/>
    </source>
</evidence>
<keyword evidence="1" id="KW-0479">Metal-binding</keyword>
<evidence type="ECO:0000256" key="2">
    <source>
        <dbReference type="ARBA" id="ARBA00022833"/>
    </source>
</evidence>
<keyword evidence="2" id="KW-0862">Zinc</keyword>